<sequence>MNPISVGIQMPDDVDSQYDCPSSSSSFSSGGPLTPSHSFSDFSPRPSTALSSNWAPWLSAHSSSFSLQHSAGPSTPPNEQTYYPMDTFLPNAPYSFPTQEGNASIFTEEASIDLCDENLVMASWPMNFPNKHLATWELAAFGEGSVGTLFMEAHGESSMDMQDQMDFAPATGLDAFFSWPMFERTQTEPEIISFPHARQGVELSNSLSPQTIAPSQTFARPSTPVSGVADAFHTPVHTPSFHTTVDTSVRTPTYTSVKSEASEASVWNEPFPMYSPCTSPSVERSPASYFFQTPRVWERPFTPTVLDYGCKTPSLTRTTKKGSRHASQSIIDRSPFIVSKGDKIHKCHYPGCDGAFKRQEHLKRHQKKHAKDEKPFQCEVSVCKKRFDRTDNLKAHYYTHLDKEDGGRRGKGARNRRLSREQARELGRKYNIKIFQIPLSEQERRKRQR</sequence>
<dbReference type="PROSITE" id="PS00028">
    <property type="entry name" value="ZINC_FINGER_C2H2_1"/>
    <property type="match status" value="2"/>
</dbReference>
<evidence type="ECO:0000256" key="3">
    <source>
        <dbReference type="ARBA" id="ARBA00022771"/>
    </source>
</evidence>
<keyword evidence="2" id="KW-0677">Repeat</keyword>
<evidence type="ECO:0000313" key="9">
    <source>
        <dbReference type="EMBL" id="KAA6406604.1"/>
    </source>
</evidence>
<dbReference type="SMART" id="SM00355">
    <property type="entry name" value="ZnF_C2H2"/>
    <property type="match status" value="2"/>
</dbReference>
<dbReference type="PROSITE" id="PS50157">
    <property type="entry name" value="ZINC_FINGER_C2H2_2"/>
    <property type="match status" value="2"/>
</dbReference>
<evidence type="ECO:0000256" key="6">
    <source>
        <dbReference type="PROSITE-ProRule" id="PRU00042"/>
    </source>
</evidence>
<keyword evidence="3 6" id="KW-0863">Zinc-finger</keyword>
<protein>
    <recommendedName>
        <fullName evidence="5">C2H2 type master regulator of conidiophore development brlA</fullName>
    </recommendedName>
</protein>
<reference evidence="9 10" key="1">
    <citation type="submission" date="2019-09" db="EMBL/GenBank/DDBJ databases">
        <title>The hologenome of the rock-dwelling lichen Lasallia pustulata.</title>
        <authorList>
            <person name="Greshake Tzovaras B."/>
            <person name="Segers F."/>
            <person name="Bicker A."/>
            <person name="Dal Grande F."/>
            <person name="Otte J."/>
            <person name="Hankeln T."/>
            <person name="Schmitt I."/>
            <person name="Ebersberger I."/>
        </authorList>
    </citation>
    <scope>NUCLEOTIDE SEQUENCE [LARGE SCALE GENOMIC DNA]</scope>
    <source>
        <strain evidence="9">A1-1</strain>
    </source>
</reference>
<dbReference type="Proteomes" id="UP000324767">
    <property type="component" value="Unassembled WGS sequence"/>
</dbReference>
<feature type="compositionally biased region" description="Polar residues" evidence="7">
    <location>
        <begin position="35"/>
        <end position="46"/>
    </location>
</feature>
<dbReference type="Gene3D" id="3.30.160.60">
    <property type="entry name" value="Classic Zinc Finger"/>
    <property type="match status" value="2"/>
</dbReference>
<evidence type="ECO:0000256" key="2">
    <source>
        <dbReference type="ARBA" id="ARBA00022737"/>
    </source>
</evidence>
<dbReference type="GO" id="GO:0005667">
    <property type="term" value="C:transcription regulator complex"/>
    <property type="evidence" value="ECO:0007669"/>
    <property type="project" value="TreeGrafter"/>
</dbReference>
<feature type="domain" description="C2H2-type" evidence="8">
    <location>
        <begin position="376"/>
        <end position="405"/>
    </location>
</feature>
<dbReference type="PANTHER" id="PTHR14003">
    <property type="entry name" value="TRANSCRIPTIONAL REPRESSOR PROTEIN YY"/>
    <property type="match status" value="1"/>
</dbReference>
<name>A0A5M8PCD8_9LECA</name>
<dbReference type="EMBL" id="VXIT01000025">
    <property type="protein sequence ID" value="KAA6406604.1"/>
    <property type="molecule type" value="Genomic_DNA"/>
</dbReference>
<evidence type="ECO:0000256" key="5">
    <source>
        <dbReference type="ARBA" id="ARBA00044085"/>
    </source>
</evidence>
<accession>A0A5M8PCD8</accession>
<evidence type="ECO:0000313" key="10">
    <source>
        <dbReference type="Proteomes" id="UP000324767"/>
    </source>
</evidence>
<dbReference type="GO" id="GO:0000981">
    <property type="term" value="F:DNA-binding transcription factor activity, RNA polymerase II-specific"/>
    <property type="evidence" value="ECO:0007669"/>
    <property type="project" value="TreeGrafter"/>
</dbReference>
<dbReference type="InterPro" id="IPR013087">
    <property type="entry name" value="Znf_C2H2_type"/>
</dbReference>
<proteinExistence type="predicted"/>
<comment type="caution">
    <text evidence="9">The sequence shown here is derived from an EMBL/GenBank/DDBJ whole genome shotgun (WGS) entry which is preliminary data.</text>
</comment>
<keyword evidence="1" id="KW-0479">Metal-binding</keyword>
<evidence type="ECO:0000259" key="8">
    <source>
        <dbReference type="PROSITE" id="PS50157"/>
    </source>
</evidence>
<dbReference type="GO" id="GO:0008270">
    <property type="term" value="F:zinc ion binding"/>
    <property type="evidence" value="ECO:0007669"/>
    <property type="project" value="UniProtKB-KW"/>
</dbReference>
<evidence type="ECO:0000256" key="1">
    <source>
        <dbReference type="ARBA" id="ARBA00022723"/>
    </source>
</evidence>
<dbReference type="AlphaFoldDB" id="A0A5M8PCD8"/>
<dbReference type="Pfam" id="PF00096">
    <property type="entry name" value="zf-C2H2"/>
    <property type="match status" value="2"/>
</dbReference>
<dbReference type="SUPFAM" id="SSF57667">
    <property type="entry name" value="beta-beta-alpha zinc fingers"/>
    <property type="match status" value="2"/>
</dbReference>
<gene>
    <name evidence="9" type="ORF">FRX48_09659</name>
</gene>
<keyword evidence="4" id="KW-0862">Zinc</keyword>
<dbReference type="GO" id="GO:0000978">
    <property type="term" value="F:RNA polymerase II cis-regulatory region sequence-specific DNA binding"/>
    <property type="evidence" value="ECO:0007669"/>
    <property type="project" value="TreeGrafter"/>
</dbReference>
<organism evidence="9 10">
    <name type="scientific">Lasallia pustulata</name>
    <dbReference type="NCBI Taxonomy" id="136370"/>
    <lineage>
        <taxon>Eukaryota</taxon>
        <taxon>Fungi</taxon>
        <taxon>Dikarya</taxon>
        <taxon>Ascomycota</taxon>
        <taxon>Pezizomycotina</taxon>
        <taxon>Lecanoromycetes</taxon>
        <taxon>OSLEUM clade</taxon>
        <taxon>Umbilicariomycetidae</taxon>
        <taxon>Umbilicariales</taxon>
        <taxon>Umbilicariaceae</taxon>
        <taxon>Lasallia</taxon>
    </lineage>
</organism>
<feature type="region of interest" description="Disordered" evidence="7">
    <location>
        <begin position="1"/>
        <end position="46"/>
    </location>
</feature>
<evidence type="ECO:0000256" key="7">
    <source>
        <dbReference type="SAM" id="MobiDB-lite"/>
    </source>
</evidence>
<feature type="region of interest" description="Disordered" evidence="7">
    <location>
        <begin position="402"/>
        <end position="422"/>
    </location>
</feature>
<dbReference type="GO" id="GO:0000785">
    <property type="term" value="C:chromatin"/>
    <property type="evidence" value="ECO:0007669"/>
    <property type="project" value="TreeGrafter"/>
</dbReference>
<dbReference type="InterPro" id="IPR036236">
    <property type="entry name" value="Znf_C2H2_sf"/>
</dbReference>
<feature type="domain" description="C2H2-type" evidence="8">
    <location>
        <begin position="345"/>
        <end position="374"/>
    </location>
</feature>
<evidence type="ECO:0000256" key="4">
    <source>
        <dbReference type="ARBA" id="ARBA00022833"/>
    </source>
</evidence>
<dbReference type="PANTHER" id="PTHR14003:SF19">
    <property type="entry name" value="YY2 TRANSCRIPTION FACTOR"/>
    <property type="match status" value="1"/>
</dbReference>
<dbReference type="OrthoDB" id="654211at2759"/>